<gene>
    <name evidence="1" type="ORF">HAX54_031815</name>
</gene>
<comment type="caution">
    <text evidence="1">The sequence shown here is derived from an EMBL/GenBank/DDBJ whole genome shotgun (WGS) entry which is preliminary data.</text>
</comment>
<protein>
    <submittedName>
        <fullName evidence="1">Uncharacterized protein</fullName>
    </submittedName>
</protein>
<keyword evidence="2" id="KW-1185">Reference proteome</keyword>
<proteinExistence type="predicted"/>
<accession>A0ABS8SC42</accession>
<evidence type="ECO:0000313" key="1">
    <source>
        <dbReference type="EMBL" id="MCD7456455.1"/>
    </source>
</evidence>
<evidence type="ECO:0000313" key="2">
    <source>
        <dbReference type="Proteomes" id="UP000823775"/>
    </source>
</evidence>
<name>A0ABS8SC42_DATST</name>
<sequence length="84" mass="9806">MLQKLFREWVHYSHEARKNCLPSPAWIKTIPKLSRKVLDHSYNRDYSGEVASFPRDVEFESSSPILEVVTIEEDEEIDDGELVV</sequence>
<dbReference type="EMBL" id="JACEIK010000403">
    <property type="protein sequence ID" value="MCD7456455.1"/>
    <property type="molecule type" value="Genomic_DNA"/>
</dbReference>
<organism evidence="1 2">
    <name type="scientific">Datura stramonium</name>
    <name type="common">Jimsonweed</name>
    <name type="synonym">Common thornapple</name>
    <dbReference type="NCBI Taxonomy" id="4076"/>
    <lineage>
        <taxon>Eukaryota</taxon>
        <taxon>Viridiplantae</taxon>
        <taxon>Streptophyta</taxon>
        <taxon>Embryophyta</taxon>
        <taxon>Tracheophyta</taxon>
        <taxon>Spermatophyta</taxon>
        <taxon>Magnoliopsida</taxon>
        <taxon>eudicotyledons</taxon>
        <taxon>Gunneridae</taxon>
        <taxon>Pentapetalae</taxon>
        <taxon>asterids</taxon>
        <taxon>lamiids</taxon>
        <taxon>Solanales</taxon>
        <taxon>Solanaceae</taxon>
        <taxon>Solanoideae</taxon>
        <taxon>Datureae</taxon>
        <taxon>Datura</taxon>
    </lineage>
</organism>
<dbReference type="Proteomes" id="UP000823775">
    <property type="component" value="Unassembled WGS sequence"/>
</dbReference>
<reference evidence="1 2" key="1">
    <citation type="journal article" date="2021" name="BMC Genomics">
        <title>Datura genome reveals duplications of psychoactive alkaloid biosynthetic genes and high mutation rate following tissue culture.</title>
        <authorList>
            <person name="Rajewski A."/>
            <person name="Carter-House D."/>
            <person name="Stajich J."/>
            <person name="Litt A."/>
        </authorList>
    </citation>
    <scope>NUCLEOTIDE SEQUENCE [LARGE SCALE GENOMIC DNA]</scope>
    <source>
        <strain evidence="1">AR-01</strain>
    </source>
</reference>